<evidence type="ECO:0000313" key="2">
    <source>
        <dbReference type="EMBL" id="KDB51540.1"/>
    </source>
</evidence>
<organism evidence="2 3">
    <name type="scientific">Sphaerotilus natans subsp. natans DSM 6575</name>
    <dbReference type="NCBI Taxonomy" id="1286631"/>
    <lineage>
        <taxon>Bacteria</taxon>
        <taxon>Pseudomonadati</taxon>
        <taxon>Pseudomonadota</taxon>
        <taxon>Betaproteobacteria</taxon>
        <taxon>Burkholderiales</taxon>
        <taxon>Sphaerotilaceae</taxon>
        <taxon>Sphaerotilus</taxon>
    </lineage>
</organism>
<dbReference type="AlphaFoldDB" id="A0A059KJL6"/>
<keyword evidence="3" id="KW-1185">Reference proteome</keyword>
<reference evidence="2 3" key="1">
    <citation type="journal article" date="2014" name="FEMS Microbiol. Ecol.">
        <title>Sphaerotilus natans encrusted with nanoball-shaped Fe(III) oxide minerals formed by nitrate-reducing mixotrophic Fe(II) oxidation.</title>
        <authorList>
            <person name="Park S."/>
            <person name="Kim D.H."/>
            <person name="Lee J.H."/>
            <person name="Hur H.G."/>
        </authorList>
    </citation>
    <scope>NUCLEOTIDE SEQUENCE [LARGE SCALE GENOMIC DNA]</scope>
    <source>
        <strain evidence="2 3">DSM 6575</strain>
    </source>
</reference>
<evidence type="ECO:0000313" key="3">
    <source>
        <dbReference type="Proteomes" id="UP000026714"/>
    </source>
</evidence>
<sequence>MRLAVAHRQAVQLDGALRLQQPHQIAQDGRVDHLPRHQHRDARRIGHDLVAADPIEQRRVGQAALVEQGQALAGLVEGVARQAGQPGEVRDARQPRHRAGLAALLLGLARQPQHRVEQPRDLAAGRADGQQQRQRAVGVLLDLDVEALDQLVAQLVGAPARGRDVDRQLGRVESDAVAPHLVGQQFVQAQHPEHAGGIDLLAQLGGEAQRALEQAVALHHRLPARHIQAGDQAVLRAGRGVHVEVLPEQVLVEAGVVHMDHAGLREGREHLVRALGDIVGAGLQRGRAQRGMEARVPVPGLVDDHLDAGGVGGRDDRRQVVAQAVVGAARQDQHPGLRMVLDRLQHPRARHRPEQAVALVDRGVQVHRPRARQDHAVVHRLVAVAVEQQRVARRQQRLEDDLVRGRGAVGGEIGAPRAEGLRGQALRLRDHAGRMQQRIELRHRHREIGAQHLLADEVVEVAHPRAGAVGVAAGVARRVPGILGLRDIGAQRVIEGRGRGLGHLGGEDAHPAGRVGVATEEVAVDALAGQRLDQAAGVVVVEQQVDRQLRAALRQGLRQRDRLVAGGDVDQHQLHRRVGTHRRQRLPGRGALHRQRRARRGAARLGRQRRDQRGAAGLVMADDKKMDDGIGA</sequence>
<gene>
    <name evidence="2" type="ORF">X805_29180</name>
</gene>
<protein>
    <submittedName>
        <fullName evidence="2">Uncharacterized protein</fullName>
    </submittedName>
</protein>
<comment type="caution">
    <text evidence="2">The sequence shown here is derived from an EMBL/GenBank/DDBJ whole genome shotgun (WGS) entry which is preliminary data.</text>
</comment>
<accession>A0A059KJL6</accession>
<feature type="compositionally biased region" description="Basic and acidic residues" evidence="1">
    <location>
        <begin position="621"/>
        <end position="632"/>
    </location>
</feature>
<feature type="region of interest" description="Disordered" evidence="1">
    <location>
        <begin position="580"/>
        <end position="632"/>
    </location>
</feature>
<evidence type="ECO:0000256" key="1">
    <source>
        <dbReference type="SAM" id="MobiDB-lite"/>
    </source>
</evidence>
<dbReference type="Proteomes" id="UP000026714">
    <property type="component" value="Unassembled WGS sequence"/>
</dbReference>
<proteinExistence type="predicted"/>
<dbReference type="EMBL" id="AZRA01000076">
    <property type="protein sequence ID" value="KDB51540.1"/>
    <property type="molecule type" value="Genomic_DNA"/>
</dbReference>
<feature type="compositionally biased region" description="Basic residues" evidence="1">
    <location>
        <begin position="580"/>
        <end position="602"/>
    </location>
</feature>
<name>A0A059KJL6_9BURK</name>